<evidence type="ECO:0000313" key="2">
    <source>
        <dbReference type="EMBL" id="ETW09016.1"/>
    </source>
</evidence>
<dbReference type="OrthoDB" id="78336at2759"/>
<proteinExistence type="predicted"/>
<evidence type="ECO:0000256" key="1">
    <source>
        <dbReference type="SAM" id="SignalP"/>
    </source>
</evidence>
<name>A0A024URF2_9STRA</name>
<keyword evidence="1" id="KW-0732">Signal</keyword>
<protein>
    <recommendedName>
        <fullName evidence="3">RxLR effector protein</fullName>
    </recommendedName>
</protein>
<evidence type="ECO:0008006" key="3">
    <source>
        <dbReference type="Google" id="ProtNLM"/>
    </source>
</evidence>
<feature type="chain" id="PRO_5001535504" description="RxLR effector protein" evidence="1">
    <location>
        <begin position="20"/>
        <end position="235"/>
    </location>
</feature>
<dbReference type="GeneID" id="20078537"/>
<gene>
    <name evidence="2" type="ORF">H310_01487</name>
</gene>
<dbReference type="VEuPathDB" id="FungiDB:H310_01487"/>
<organism evidence="2">
    <name type="scientific">Aphanomyces invadans</name>
    <dbReference type="NCBI Taxonomy" id="157072"/>
    <lineage>
        <taxon>Eukaryota</taxon>
        <taxon>Sar</taxon>
        <taxon>Stramenopiles</taxon>
        <taxon>Oomycota</taxon>
        <taxon>Saprolegniomycetes</taxon>
        <taxon>Saprolegniales</taxon>
        <taxon>Verrucalvaceae</taxon>
        <taxon>Aphanomyces</taxon>
    </lineage>
</organism>
<dbReference type="EMBL" id="KI913953">
    <property type="protein sequence ID" value="ETW09016.1"/>
    <property type="molecule type" value="Genomic_DNA"/>
</dbReference>
<accession>A0A024URF2</accession>
<feature type="signal peptide" evidence="1">
    <location>
        <begin position="1"/>
        <end position="19"/>
    </location>
</feature>
<dbReference type="RefSeq" id="XP_008862821.1">
    <property type="nucleotide sequence ID" value="XM_008864599.1"/>
</dbReference>
<reference evidence="2" key="1">
    <citation type="submission" date="2013-12" db="EMBL/GenBank/DDBJ databases">
        <title>The Genome Sequence of Aphanomyces invadans NJM9701.</title>
        <authorList>
            <consortium name="The Broad Institute Genomics Platform"/>
            <person name="Russ C."/>
            <person name="Tyler B."/>
            <person name="van West P."/>
            <person name="Dieguez-Uribeondo J."/>
            <person name="Young S.K."/>
            <person name="Zeng Q."/>
            <person name="Gargeya S."/>
            <person name="Fitzgerald M."/>
            <person name="Abouelleil A."/>
            <person name="Alvarado L."/>
            <person name="Chapman S.B."/>
            <person name="Gainer-Dewar J."/>
            <person name="Goldberg J."/>
            <person name="Griggs A."/>
            <person name="Gujja S."/>
            <person name="Hansen M."/>
            <person name="Howarth C."/>
            <person name="Imamovic A."/>
            <person name="Ireland A."/>
            <person name="Larimer J."/>
            <person name="McCowan C."/>
            <person name="Murphy C."/>
            <person name="Pearson M."/>
            <person name="Poon T.W."/>
            <person name="Priest M."/>
            <person name="Roberts A."/>
            <person name="Saif S."/>
            <person name="Shea T."/>
            <person name="Sykes S."/>
            <person name="Wortman J."/>
            <person name="Nusbaum C."/>
            <person name="Birren B."/>
        </authorList>
    </citation>
    <scope>NUCLEOTIDE SEQUENCE [LARGE SCALE GENOMIC DNA]</scope>
    <source>
        <strain evidence="2">NJM9701</strain>
    </source>
</reference>
<sequence>MHLTILFGIYSMALLAVTAAPIDSGFVGFPVGPPGTVYFVKAQAVAADKANTESAAANHFDNHEDSSAGNIGLQEDVVLMKNHASAAANDRGFDDAIAKKNAIQMYDANQVAKGAVFFGRRLDDFECGARDVVLAAATAAGFNAAKQSADALSKVDALNGASQGRESDAHKRADSKVVERHNVDLEGFAESNAKSKAGAHASSNANFFRNRQVEQARRVVQNNGLFYRRTLPASN</sequence>
<dbReference type="AlphaFoldDB" id="A0A024URF2"/>